<evidence type="ECO:0008006" key="15">
    <source>
        <dbReference type="Google" id="ProtNLM"/>
    </source>
</evidence>
<keyword evidence="14" id="KW-1185">Reference proteome</keyword>
<keyword evidence="4" id="KW-0677">Repeat</keyword>
<feature type="compositionally biased region" description="Pro residues" evidence="10">
    <location>
        <begin position="634"/>
        <end position="643"/>
    </location>
</feature>
<evidence type="ECO:0000256" key="10">
    <source>
        <dbReference type="SAM" id="MobiDB-lite"/>
    </source>
</evidence>
<feature type="region of interest" description="Disordered" evidence="10">
    <location>
        <begin position="788"/>
        <end position="809"/>
    </location>
</feature>
<dbReference type="EMBL" id="CAXITT010000030">
    <property type="protein sequence ID" value="CAL1528326.1"/>
    <property type="molecule type" value="Genomic_DNA"/>
</dbReference>
<keyword evidence="3" id="KW-0479">Metal-binding</keyword>
<dbReference type="SUPFAM" id="SSF50044">
    <property type="entry name" value="SH3-domain"/>
    <property type="match status" value="4"/>
</dbReference>
<feature type="domain" description="RING-type" evidence="12">
    <location>
        <begin position="12"/>
        <end position="53"/>
    </location>
</feature>
<dbReference type="CDD" id="cd16750">
    <property type="entry name" value="RING-HC_SH3RF3"/>
    <property type="match status" value="1"/>
</dbReference>
<evidence type="ECO:0000256" key="2">
    <source>
        <dbReference type="ARBA" id="ARBA00022443"/>
    </source>
</evidence>
<feature type="compositionally biased region" description="Polar residues" evidence="10">
    <location>
        <begin position="475"/>
        <end position="485"/>
    </location>
</feature>
<feature type="compositionally biased region" description="Low complexity" evidence="10">
    <location>
        <begin position="622"/>
        <end position="633"/>
    </location>
</feature>
<dbReference type="InterPro" id="IPR036028">
    <property type="entry name" value="SH3-like_dom_sf"/>
</dbReference>
<accession>A0AAV2H7W9</accession>
<evidence type="ECO:0000313" key="14">
    <source>
        <dbReference type="Proteomes" id="UP001497497"/>
    </source>
</evidence>
<keyword evidence="6" id="KW-0862">Zinc</keyword>
<feature type="compositionally biased region" description="Polar residues" evidence="10">
    <location>
        <begin position="454"/>
        <end position="467"/>
    </location>
</feature>
<feature type="region of interest" description="Disordered" evidence="10">
    <location>
        <begin position="700"/>
        <end position="719"/>
    </location>
</feature>
<evidence type="ECO:0000313" key="13">
    <source>
        <dbReference type="EMBL" id="CAL1528326.1"/>
    </source>
</evidence>
<feature type="domain" description="SH3" evidence="11">
    <location>
        <begin position="118"/>
        <end position="177"/>
    </location>
</feature>
<gene>
    <name evidence="13" type="ORF">GSLYS_00002496001</name>
</gene>
<dbReference type="PROSITE" id="PS50002">
    <property type="entry name" value="SH3"/>
    <property type="match status" value="4"/>
</dbReference>
<dbReference type="Proteomes" id="UP001497497">
    <property type="component" value="Unassembled WGS sequence"/>
</dbReference>
<evidence type="ECO:0000256" key="3">
    <source>
        <dbReference type="ARBA" id="ARBA00022723"/>
    </source>
</evidence>
<feature type="compositionally biased region" description="Polar residues" evidence="10">
    <location>
        <begin position="416"/>
        <end position="427"/>
    </location>
</feature>
<dbReference type="Pfam" id="PF13639">
    <property type="entry name" value="zf-RING_2"/>
    <property type="match status" value="1"/>
</dbReference>
<dbReference type="InterPro" id="IPR001841">
    <property type="entry name" value="Znf_RING"/>
</dbReference>
<name>A0AAV2H7W9_LYMST</name>
<feature type="compositionally biased region" description="Basic and acidic residues" evidence="10">
    <location>
        <begin position="708"/>
        <end position="719"/>
    </location>
</feature>
<evidence type="ECO:0000256" key="8">
    <source>
        <dbReference type="PROSITE-ProRule" id="PRU00175"/>
    </source>
</evidence>
<dbReference type="SMART" id="SM00184">
    <property type="entry name" value="RING"/>
    <property type="match status" value="1"/>
</dbReference>
<feature type="region of interest" description="Disordered" evidence="10">
    <location>
        <begin position="606"/>
        <end position="664"/>
    </location>
</feature>
<evidence type="ECO:0000256" key="7">
    <source>
        <dbReference type="ARBA" id="ARBA00022843"/>
    </source>
</evidence>
<protein>
    <recommendedName>
        <fullName evidence="15">RING-type E3 ubiquitin transferase</fullName>
    </recommendedName>
</protein>
<feature type="compositionally biased region" description="Low complexity" evidence="10">
    <location>
        <begin position="436"/>
        <end position="453"/>
    </location>
</feature>
<dbReference type="SUPFAM" id="SSF57850">
    <property type="entry name" value="RING/U-box"/>
    <property type="match status" value="1"/>
</dbReference>
<evidence type="ECO:0000259" key="11">
    <source>
        <dbReference type="PROSITE" id="PS50002"/>
    </source>
</evidence>
<dbReference type="CDD" id="cd11787">
    <property type="entry name" value="SH3_SH3RF_2"/>
    <property type="match status" value="1"/>
</dbReference>
<dbReference type="PANTHER" id="PTHR14167:SF51">
    <property type="entry name" value="RING-TYPE E3 UBIQUITIN TRANSFERASE"/>
    <property type="match status" value="1"/>
</dbReference>
<evidence type="ECO:0000256" key="6">
    <source>
        <dbReference type="ARBA" id="ARBA00022833"/>
    </source>
</evidence>
<evidence type="ECO:0000256" key="4">
    <source>
        <dbReference type="ARBA" id="ARBA00022737"/>
    </source>
</evidence>
<dbReference type="InterPro" id="IPR017907">
    <property type="entry name" value="Znf_RING_CS"/>
</dbReference>
<keyword evidence="2 9" id="KW-0728">SH3 domain</keyword>
<sequence>MDEKQINELLECSVCLERFDQSCKVLPCQHTFCRQCLDEIVLTHKELRCPECRALVTVRVADLPTNILVVRILEGLKTKGGRYGGSRHGVSGSSPSKGITSSPLHRCHETAALLLRQGTQPCAEALYKYESSEKDDLPLEKGDIVILRRQIDENWYQGELAGRIGFFPANFVQVLVPIPHQIPQCRALYDFDLKDEAEKDCLSFKKDELLTVIRRVDENWLEGRKGDKIGIFPVTFVELNDAARIHIQTKSHPAPVLPPSSTSGSHPVSGRSAPSTSDSIPPNSGTTEVVHSFSHLNSTPSMVQDGTVVSTSVTQSQSTTAITTSPVPISLDSISQTEVSQQNKHHSDTAVSLSSSPIIATAATNSDQQHRHSPELVVITDSHHRNTGEVVSMGDPQNRHSGEVTSTADLHHRNSAELTESASSSPKLISEAATRSFSPSSSSVPSSSISGDSQLNSTMPRNTSSPNDDIKDINPDSTTNVQPGSLMTPVYSALYNYKPQKEDELELHKGELYSVAEKCQDGWFKGACVRTGVAGVFPGNYVSMVRHSSAFKPVSPNVLNIRAKGPVTSLSPAHSSPLVDSRSSAASSVPAPPLLPRLAKLNAIGQKPRSPSSQLNNVPLRSVSSPGSSTSPKHVPPVPPLSPPSGLSHPLIPAPPPSSVLSTPTHSLWAPPSWMAMQQTMSASSNITPPNVIMAAHGIEPATPTTTGKEKKDKKEKEKKSLVKLLSGKSKKAKQPAALVEPSPPLAVFCLDGTISHIRSGSYPVESSAGSGLALRVDGSVASAHRKAASYDATSTPPVPAKPRPKPAPRERYYCKHPYPPQTEHELALEVGDIIHVHRKRDDGWYKGTQERTGKTGMFPASFVEKCD</sequence>
<dbReference type="CDD" id="cd11783">
    <property type="entry name" value="SH3_SH3RF_3"/>
    <property type="match status" value="1"/>
</dbReference>
<dbReference type="FunFam" id="3.30.40.10:FF:000077">
    <property type="entry name" value="E3 ubiquitin-protein ligase SH3RF1 isoform X1"/>
    <property type="match status" value="1"/>
</dbReference>
<feature type="compositionally biased region" description="Low complexity" evidence="10">
    <location>
        <begin position="91"/>
        <end position="102"/>
    </location>
</feature>
<dbReference type="SMART" id="SM00326">
    <property type="entry name" value="SH3"/>
    <property type="match status" value="4"/>
</dbReference>
<dbReference type="Gene3D" id="3.30.40.10">
    <property type="entry name" value="Zinc/RING finger domain, C3HC4 (zinc finger)"/>
    <property type="match status" value="1"/>
</dbReference>
<feature type="region of interest" description="Disordered" evidence="10">
    <location>
        <begin position="335"/>
        <end position="356"/>
    </location>
</feature>
<evidence type="ECO:0000259" key="12">
    <source>
        <dbReference type="PROSITE" id="PS50089"/>
    </source>
</evidence>
<dbReference type="AlphaFoldDB" id="A0AAV2H7W9"/>
<dbReference type="InterPro" id="IPR050384">
    <property type="entry name" value="Endophilin_SH3RF"/>
</dbReference>
<keyword evidence="5 8" id="KW-0863">Zinc-finger</keyword>
<feature type="compositionally biased region" description="Low complexity" evidence="10">
    <location>
        <begin position="575"/>
        <end position="589"/>
    </location>
</feature>
<dbReference type="PROSITE" id="PS50089">
    <property type="entry name" value="ZF_RING_2"/>
    <property type="match status" value="1"/>
</dbReference>
<evidence type="ECO:0000256" key="1">
    <source>
        <dbReference type="ARBA" id="ARBA00008649"/>
    </source>
</evidence>
<keyword evidence="7" id="KW-0832">Ubl conjugation</keyword>
<feature type="domain" description="SH3" evidence="11">
    <location>
        <begin position="486"/>
        <end position="547"/>
    </location>
</feature>
<feature type="compositionally biased region" description="Polar residues" evidence="10">
    <location>
        <begin position="259"/>
        <end position="289"/>
    </location>
</feature>
<evidence type="ECO:0000256" key="5">
    <source>
        <dbReference type="ARBA" id="ARBA00022771"/>
    </source>
</evidence>
<dbReference type="PRINTS" id="PR00499">
    <property type="entry name" value="P67PHOX"/>
</dbReference>
<comment type="caution">
    <text evidence="13">The sequence shown here is derived from an EMBL/GenBank/DDBJ whole genome shotgun (WGS) entry which is preliminary data.</text>
</comment>
<evidence type="ECO:0000256" key="9">
    <source>
        <dbReference type="PROSITE-ProRule" id="PRU00192"/>
    </source>
</evidence>
<organism evidence="13 14">
    <name type="scientific">Lymnaea stagnalis</name>
    <name type="common">Great pond snail</name>
    <name type="synonym">Helix stagnalis</name>
    <dbReference type="NCBI Taxonomy" id="6523"/>
    <lineage>
        <taxon>Eukaryota</taxon>
        <taxon>Metazoa</taxon>
        <taxon>Spiralia</taxon>
        <taxon>Lophotrochozoa</taxon>
        <taxon>Mollusca</taxon>
        <taxon>Gastropoda</taxon>
        <taxon>Heterobranchia</taxon>
        <taxon>Euthyneura</taxon>
        <taxon>Panpulmonata</taxon>
        <taxon>Hygrophila</taxon>
        <taxon>Lymnaeoidea</taxon>
        <taxon>Lymnaeidae</taxon>
        <taxon>Lymnaea</taxon>
    </lineage>
</organism>
<dbReference type="Gene3D" id="2.30.30.40">
    <property type="entry name" value="SH3 Domains"/>
    <property type="match status" value="4"/>
</dbReference>
<feature type="domain" description="SH3" evidence="11">
    <location>
        <begin position="180"/>
        <end position="242"/>
    </location>
</feature>
<feature type="compositionally biased region" description="Polar residues" evidence="10">
    <location>
        <begin position="609"/>
        <end position="619"/>
    </location>
</feature>
<proteinExistence type="inferred from homology"/>
<dbReference type="Pfam" id="PF00018">
    <property type="entry name" value="SH3_1"/>
    <property type="match status" value="3"/>
</dbReference>
<dbReference type="Pfam" id="PF14604">
    <property type="entry name" value="SH3_9"/>
    <property type="match status" value="1"/>
</dbReference>
<dbReference type="PROSITE" id="PS00518">
    <property type="entry name" value="ZF_RING_1"/>
    <property type="match status" value="1"/>
</dbReference>
<feature type="region of interest" description="Disordered" evidence="10">
    <location>
        <begin position="251"/>
        <end position="289"/>
    </location>
</feature>
<feature type="domain" description="SH3" evidence="11">
    <location>
        <begin position="808"/>
        <end position="868"/>
    </location>
</feature>
<dbReference type="InterPro" id="IPR013083">
    <property type="entry name" value="Znf_RING/FYVE/PHD"/>
</dbReference>
<dbReference type="GO" id="GO:0008270">
    <property type="term" value="F:zinc ion binding"/>
    <property type="evidence" value="ECO:0007669"/>
    <property type="project" value="UniProtKB-KW"/>
</dbReference>
<dbReference type="InterPro" id="IPR001452">
    <property type="entry name" value="SH3_domain"/>
</dbReference>
<dbReference type="InterPro" id="IPR028502">
    <property type="entry name" value="SH3RF3_RING-HC_Zfn"/>
</dbReference>
<reference evidence="13 14" key="1">
    <citation type="submission" date="2024-04" db="EMBL/GenBank/DDBJ databases">
        <authorList>
            <consortium name="Genoscope - CEA"/>
            <person name="William W."/>
        </authorList>
    </citation>
    <scope>NUCLEOTIDE SEQUENCE [LARGE SCALE GENOMIC DNA]</scope>
</reference>
<dbReference type="PANTHER" id="PTHR14167">
    <property type="entry name" value="SH3 DOMAIN-CONTAINING"/>
    <property type="match status" value="1"/>
</dbReference>
<dbReference type="FunFam" id="2.30.30.40:FF:000001">
    <property type="entry name" value="Sorbin and SH3 domain-containing protein 1 isoform 2"/>
    <property type="match status" value="1"/>
</dbReference>
<feature type="region of interest" description="Disordered" evidence="10">
    <location>
        <begin position="387"/>
        <end position="485"/>
    </location>
</feature>
<feature type="region of interest" description="Disordered" evidence="10">
    <location>
        <begin position="567"/>
        <end position="592"/>
    </location>
</feature>
<feature type="region of interest" description="Disordered" evidence="10">
    <location>
        <begin position="82"/>
        <end position="102"/>
    </location>
</feature>
<dbReference type="PRINTS" id="PR00452">
    <property type="entry name" value="SH3DOMAIN"/>
</dbReference>
<comment type="similarity">
    <text evidence="1">Belongs to the SH3RF family.</text>
</comment>